<evidence type="ECO:0000313" key="3">
    <source>
        <dbReference type="Proteomes" id="UP000610558"/>
    </source>
</evidence>
<dbReference type="InterPro" id="IPR052516">
    <property type="entry name" value="N-heterocyclic_Hydroxylase"/>
</dbReference>
<dbReference type="InterPro" id="IPR012368">
    <property type="entry name" value="OxRdtase_Mopterin-bd_su_IorB"/>
</dbReference>
<dbReference type="PANTHER" id="PTHR47495">
    <property type="entry name" value="ALDEHYDE DEHYDROGENASE"/>
    <property type="match status" value="1"/>
</dbReference>
<dbReference type="EMBL" id="JACXLD010000001">
    <property type="protein sequence ID" value="MBD2857992.1"/>
    <property type="molecule type" value="Genomic_DNA"/>
</dbReference>
<dbReference type="SMART" id="SM01008">
    <property type="entry name" value="Ald_Xan_dh_C"/>
    <property type="match status" value="1"/>
</dbReference>
<dbReference type="InterPro" id="IPR000674">
    <property type="entry name" value="Ald_Oxase/Xan_DH_a/b"/>
</dbReference>
<protein>
    <submittedName>
        <fullName evidence="2">Xanthine dehydrogenase family protein molybdopterin-binding subunit</fullName>
    </submittedName>
</protein>
<dbReference type="PANTHER" id="PTHR47495:SF2">
    <property type="entry name" value="ALDEHYDE DEHYDROGENASE"/>
    <property type="match status" value="1"/>
</dbReference>
<reference evidence="2" key="1">
    <citation type="submission" date="2020-09" db="EMBL/GenBank/DDBJ databases">
        <authorList>
            <person name="Yoon J.-W."/>
        </authorList>
    </citation>
    <scope>NUCLEOTIDE SEQUENCE</scope>
    <source>
        <strain evidence="2">KMU-158</strain>
    </source>
</reference>
<sequence>MSAESSLSRRHFLRLSIIAGGGLLVACGGSSSKPSNNLSPSEPEDNGPIVEQQFGDFLKIGSDNSLTVFVGATEIGQGILTGIAMAVAEELDADWSKVKAVHSPVAIEFNNPYFGSAMQSTVASASMRGYYKPQRQIGARIRQLMINTAAARWQVDAARLQTEAGYVIDPVTNRSISYGELSADAQESDIPATAELKSPEQYKIIGTSQQRLDAASKVDGSLIYGIDVDIPDMLTAVIARPPRFSGQPLIVDSNAALAVPGVLEVHQLAIGVAVVAEDFWSAEKGRKALEVTWNELLASRTDSELQRSQYELQLNLPGVPIRVDGAVVPAQLLAAETVQADYYFPFQAHAAMEPLNVVIDYDGSRAEIWTGTQSPTLDKLFASLILGLPPTQINFHIMPCGGGFGRRGNWLGDFVRDACQVAAAVRKPVKVMWSREDDMKGGFYRPAAAVRMSASLNTQGEISAWTHRSVTQDMTAFLYGEKLFDEVVELNGGTLPALDKVTDFDSNFVYDVSNVLMDFHLVANLQMPALWMRSVNKYTDIFAQETFLDVIASRSGEDPYQFRRNRLSEAPRHLAVLNAAATAANWGQARSGATMGIALMGHWNSFIAQVVEMSISADKEITIHKITSAIDCGTAVNPDLVIAQVESAIVFALSSIFYGEITLDDGVVQQSNYDDYRVLRMFESPEMETILINSTEDPGGVGEIGVPCVGPALANAIYAATGATIRELPLRNLGYSMAEQHPEAGGQS</sequence>
<name>A0A927C0W9_9GAMM</name>
<dbReference type="InterPro" id="IPR037165">
    <property type="entry name" value="AldOxase/xan_DH_Mopterin-bd_sf"/>
</dbReference>
<gene>
    <name evidence="2" type="ORF">IB286_03160</name>
</gene>
<dbReference type="InterPro" id="IPR006311">
    <property type="entry name" value="TAT_signal"/>
</dbReference>
<comment type="caution">
    <text evidence="2">The sequence shown here is derived from an EMBL/GenBank/DDBJ whole genome shotgun (WGS) entry which is preliminary data.</text>
</comment>
<dbReference type="AlphaFoldDB" id="A0A927C0W9"/>
<dbReference type="InterPro" id="IPR008274">
    <property type="entry name" value="AldOxase/xan_DH_MoCoBD1"/>
</dbReference>
<dbReference type="RefSeq" id="WP_190762328.1">
    <property type="nucleotide sequence ID" value="NZ_JACXLD010000001.1"/>
</dbReference>
<evidence type="ECO:0000259" key="1">
    <source>
        <dbReference type="SMART" id="SM01008"/>
    </source>
</evidence>
<dbReference type="PIRSF" id="PIRSF036389">
    <property type="entry name" value="IOR_B"/>
    <property type="match status" value="1"/>
</dbReference>
<dbReference type="Gene3D" id="3.30.365.10">
    <property type="entry name" value="Aldehyde oxidase/xanthine dehydrogenase, molybdopterin binding domain"/>
    <property type="match status" value="4"/>
</dbReference>
<organism evidence="2 3">
    <name type="scientific">Spongiibacter pelagi</name>
    <dbReference type="NCBI Taxonomy" id="2760804"/>
    <lineage>
        <taxon>Bacteria</taxon>
        <taxon>Pseudomonadati</taxon>
        <taxon>Pseudomonadota</taxon>
        <taxon>Gammaproteobacteria</taxon>
        <taxon>Cellvibrionales</taxon>
        <taxon>Spongiibacteraceae</taxon>
        <taxon>Spongiibacter</taxon>
    </lineage>
</organism>
<dbReference type="InterPro" id="IPR046867">
    <property type="entry name" value="AldOxase/xan_DH_MoCoBD2"/>
</dbReference>
<keyword evidence="3" id="KW-1185">Reference proteome</keyword>
<feature type="domain" description="Aldehyde oxidase/xanthine dehydrogenase a/b hammerhead" evidence="1">
    <location>
        <begin position="219"/>
        <end position="297"/>
    </location>
</feature>
<dbReference type="Pfam" id="PF20256">
    <property type="entry name" value="MoCoBD_2"/>
    <property type="match status" value="2"/>
</dbReference>
<proteinExistence type="predicted"/>
<dbReference type="GO" id="GO:0016491">
    <property type="term" value="F:oxidoreductase activity"/>
    <property type="evidence" value="ECO:0007669"/>
    <property type="project" value="InterPro"/>
</dbReference>
<dbReference type="Pfam" id="PF02738">
    <property type="entry name" value="MoCoBD_1"/>
    <property type="match status" value="1"/>
</dbReference>
<dbReference type="Gene3D" id="3.90.1170.50">
    <property type="entry name" value="Aldehyde oxidase/xanthine dehydrogenase, a/b hammerhead"/>
    <property type="match status" value="1"/>
</dbReference>
<evidence type="ECO:0000313" key="2">
    <source>
        <dbReference type="EMBL" id="MBD2857992.1"/>
    </source>
</evidence>
<accession>A0A927C0W9</accession>
<dbReference type="Proteomes" id="UP000610558">
    <property type="component" value="Unassembled WGS sequence"/>
</dbReference>
<dbReference type="PROSITE" id="PS51318">
    <property type="entry name" value="TAT"/>
    <property type="match status" value="1"/>
</dbReference>
<dbReference type="SUPFAM" id="SSF56003">
    <property type="entry name" value="Molybdenum cofactor-binding domain"/>
    <property type="match status" value="2"/>
</dbReference>